<dbReference type="InterPro" id="IPR015421">
    <property type="entry name" value="PyrdxlP-dep_Trfase_major"/>
</dbReference>
<comment type="subunit">
    <text evidence="4">Homotetramer.</text>
</comment>
<accession>A0A6I9XZG3</accession>
<comment type="cofactor">
    <cofactor evidence="1">
        <name>pyridoxal 5'-phosphate</name>
        <dbReference type="ChEBI" id="CHEBI:597326"/>
    </cofactor>
</comment>
<dbReference type="PANTHER" id="PTHR45688:SF3">
    <property type="entry name" value="ALANINE--GLYOXYLATE AMINOTRANSFERASE 2, MITOCHONDRIAL"/>
    <property type="match status" value="1"/>
</dbReference>
<evidence type="ECO:0000256" key="33">
    <source>
        <dbReference type="ARBA" id="ARBA00048760"/>
    </source>
</evidence>
<dbReference type="GO" id="GO:0030170">
    <property type="term" value="F:pyridoxal phosphate binding"/>
    <property type="evidence" value="ECO:0007669"/>
    <property type="project" value="InterPro"/>
</dbReference>
<comment type="catalytic activity">
    <reaction evidence="17">
        <text>(2S)-2-aminobutanoate + glyoxylate = 2-oxobutanoate + glycine</text>
        <dbReference type="Rhea" id="RHEA:77339"/>
        <dbReference type="ChEBI" id="CHEBI:16763"/>
        <dbReference type="ChEBI" id="CHEBI:36655"/>
        <dbReference type="ChEBI" id="CHEBI:57305"/>
        <dbReference type="ChEBI" id="CHEBI:74359"/>
    </reaction>
</comment>
<evidence type="ECO:0000256" key="11">
    <source>
        <dbReference type="ARBA" id="ARBA00039862"/>
    </source>
</evidence>
<evidence type="ECO:0000256" key="30">
    <source>
        <dbReference type="ARBA" id="ARBA00048264"/>
    </source>
</evidence>
<evidence type="ECO:0000256" key="14">
    <source>
        <dbReference type="ARBA" id="ARBA00042611"/>
    </source>
</evidence>
<comment type="catalytic activity">
    <reaction evidence="29">
        <text>N(omega),N(omega)-dimethyl-L-arginine + glyoxylate = 5-(3,3-dimethylguanidino)-2-oxopentanoate + glycine</text>
        <dbReference type="Rhea" id="RHEA:77311"/>
        <dbReference type="ChEBI" id="CHEBI:36655"/>
        <dbReference type="ChEBI" id="CHEBI:57305"/>
        <dbReference type="ChEBI" id="CHEBI:58326"/>
        <dbReference type="ChEBI" id="CHEBI:197301"/>
    </reaction>
</comment>
<evidence type="ECO:0000256" key="25">
    <source>
        <dbReference type="ARBA" id="ARBA00043826"/>
    </source>
</evidence>
<comment type="catalytic activity">
    <reaction evidence="18">
        <text>(R)-3-amino-2-methylpropanoate + pyruvate = 2-methyl-3-oxopropanoate + L-alanine</text>
        <dbReference type="Rhea" id="RHEA:18393"/>
        <dbReference type="ChEBI" id="CHEBI:15361"/>
        <dbReference type="ChEBI" id="CHEBI:57700"/>
        <dbReference type="ChEBI" id="CHEBI:57731"/>
        <dbReference type="ChEBI" id="CHEBI:57972"/>
        <dbReference type="EC" id="2.6.1.40"/>
    </reaction>
    <physiologicalReaction direction="left-to-right" evidence="18">
        <dbReference type="Rhea" id="RHEA:18394"/>
    </physiologicalReaction>
</comment>
<proteinExistence type="inferred from homology"/>
<dbReference type="PANTHER" id="PTHR45688">
    <property type="match status" value="1"/>
</dbReference>
<evidence type="ECO:0000256" key="9">
    <source>
        <dbReference type="ARBA" id="ARBA00033660"/>
    </source>
</evidence>
<comment type="catalytic activity">
    <reaction evidence="9">
        <text>glyoxylate + L-alanine = glycine + pyruvate</text>
        <dbReference type="Rhea" id="RHEA:24248"/>
        <dbReference type="ChEBI" id="CHEBI:15361"/>
        <dbReference type="ChEBI" id="CHEBI:36655"/>
        <dbReference type="ChEBI" id="CHEBI:57305"/>
        <dbReference type="ChEBI" id="CHEBI:57972"/>
        <dbReference type="EC" id="2.6.1.44"/>
    </reaction>
    <physiologicalReaction direction="left-to-right" evidence="9">
        <dbReference type="Rhea" id="RHEA:24249"/>
    </physiologicalReaction>
</comment>
<comment type="catalytic activity">
    <reaction evidence="19">
        <text>N(omega),N(omega)-dimethyl-L-arginine + oxaloacetate = 5-(3,3-dimethylguanidino)-2-oxopentanoate + L-aspartate</text>
        <dbReference type="Rhea" id="RHEA:77343"/>
        <dbReference type="ChEBI" id="CHEBI:16452"/>
        <dbReference type="ChEBI" id="CHEBI:29991"/>
        <dbReference type="ChEBI" id="CHEBI:58326"/>
        <dbReference type="ChEBI" id="CHEBI:197301"/>
    </reaction>
</comment>
<dbReference type="GO" id="GO:0016223">
    <property type="term" value="F:beta-alanine:pyruvate transaminase activity"/>
    <property type="evidence" value="ECO:0007669"/>
    <property type="project" value="UniProtKB-EC"/>
</dbReference>
<evidence type="ECO:0000256" key="3">
    <source>
        <dbReference type="ARBA" id="ARBA00008954"/>
    </source>
</evidence>
<comment type="similarity">
    <text evidence="3">Belongs to the class-III pyridoxal-phosphate-dependent aminotransferase family.</text>
</comment>
<dbReference type="InterPro" id="IPR005814">
    <property type="entry name" value="Aminotrans_3"/>
</dbReference>
<comment type="catalytic activity">
    <reaction evidence="31">
        <text>2-oxohexanoate + N(omega),N(omega)-dimethyl-L-arginine = L-2-aminohexanoate + 5-(3,3-dimethylguanidino)-2-oxopentanoate</text>
        <dbReference type="Rhea" id="RHEA:77363"/>
        <dbReference type="ChEBI" id="CHEBI:35177"/>
        <dbReference type="ChEBI" id="CHEBI:58326"/>
        <dbReference type="ChEBI" id="CHEBI:58455"/>
        <dbReference type="ChEBI" id="CHEBI:197301"/>
    </reaction>
</comment>
<evidence type="ECO:0000256" key="2">
    <source>
        <dbReference type="ARBA" id="ARBA00004173"/>
    </source>
</evidence>
<dbReference type="GO" id="GO:0047305">
    <property type="term" value="F:(R)-3-amino-2-methylpropionate-pyruvate transaminase activity"/>
    <property type="evidence" value="ECO:0007669"/>
    <property type="project" value="UniProtKB-EC"/>
</dbReference>
<protein>
    <recommendedName>
        <fullName evidence="11">Alanine--glyoxylate aminotransferase 2, mitochondrial</fullName>
        <ecNumber evidence="26">2.6.1.18</ecNumber>
        <ecNumber evidence="10">2.6.1.40</ecNumber>
        <ecNumber evidence="5">2.6.1.44</ecNumber>
    </recommendedName>
    <alternativeName>
        <fullName evidence="12">(R)-3-amino-2-methylpropionate--pyruvate transaminase</fullName>
    </alternativeName>
    <alternativeName>
        <fullName evidence="14">Beta-ALAAT II</fullName>
    </alternativeName>
    <alternativeName>
        <fullName evidence="15">Beta-alanine-pyruvate aminotransferase</fullName>
    </alternativeName>
    <alternativeName>
        <fullName evidence="28">D-3-aminoisobutyrate-pyruvate aminotransferase</fullName>
    </alternativeName>
    <alternativeName>
        <fullName evidence="13">D-AIBAT</fullName>
    </alternativeName>
    <alternativeName>
        <fullName evidence="27">D-beta-aminoisobutyrate-pyruvate aminotransferase</fullName>
    </alternativeName>
</protein>
<keyword evidence="6 38" id="KW-0032">Aminotransferase</keyword>
<evidence type="ECO:0000256" key="12">
    <source>
        <dbReference type="ARBA" id="ARBA00041662"/>
    </source>
</evidence>
<evidence type="ECO:0000256" key="23">
    <source>
        <dbReference type="ARBA" id="ARBA00043798"/>
    </source>
</evidence>
<comment type="catalytic activity">
    <reaction evidence="34">
        <text>oxaloacetate + L-alanine = L-aspartate + pyruvate</text>
        <dbReference type="Rhea" id="RHEA:77347"/>
        <dbReference type="ChEBI" id="CHEBI:15361"/>
        <dbReference type="ChEBI" id="CHEBI:16452"/>
        <dbReference type="ChEBI" id="CHEBI:29991"/>
        <dbReference type="ChEBI" id="CHEBI:57972"/>
    </reaction>
</comment>
<dbReference type="InterPro" id="IPR015422">
    <property type="entry name" value="PyrdxlP-dep_Trfase_small"/>
</dbReference>
<evidence type="ECO:0000256" key="26">
    <source>
        <dbReference type="ARBA" id="ARBA00044055"/>
    </source>
</evidence>
<evidence type="ECO:0000256" key="8">
    <source>
        <dbReference type="ARBA" id="ARBA00022898"/>
    </source>
</evidence>
<comment type="catalytic activity">
    <reaction evidence="21">
        <text>N(omega)-methyl-L-arginine + pyruvate = 5-(3-methylguanidino)-2-oxopentanoate + L-alanine</text>
        <dbReference type="Rhea" id="RHEA:77319"/>
        <dbReference type="ChEBI" id="CHEBI:15361"/>
        <dbReference type="ChEBI" id="CHEBI:57972"/>
        <dbReference type="ChEBI" id="CHEBI:114953"/>
        <dbReference type="ChEBI" id="CHEBI:197314"/>
    </reaction>
</comment>
<comment type="catalytic activity">
    <reaction evidence="23">
        <text>N(omega),N('omega)-dimethyl-L-arginine + pyruvate = 5-(3,3'-dimethylguanidino)-2-oxopentanoate + L-alanine</text>
        <dbReference type="Rhea" id="RHEA:77307"/>
        <dbReference type="ChEBI" id="CHEBI:15361"/>
        <dbReference type="ChEBI" id="CHEBI:57972"/>
        <dbReference type="ChEBI" id="CHEBI:197308"/>
        <dbReference type="ChEBI" id="CHEBI:197310"/>
    </reaction>
</comment>
<keyword evidence="7" id="KW-0808">Transferase</keyword>
<dbReference type="EC" id="2.6.1.40" evidence="10"/>
<comment type="catalytic activity">
    <reaction evidence="22">
        <text>L-ornithine + pyruvate = 5-amino-2-oxopentanoate + L-alanine</text>
        <dbReference type="Rhea" id="RHEA:77327"/>
        <dbReference type="ChEBI" id="CHEBI:15361"/>
        <dbReference type="ChEBI" id="CHEBI:46911"/>
        <dbReference type="ChEBI" id="CHEBI:57972"/>
        <dbReference type="ChEBI" id="CHEBI:58802"/>
    </reaction>
</comment>
<dbReference type="EC" id="2.6.1.44" evidence="5"/>
<evidence type="ECO:0000256" key="17">
    <source>
        <dbReference type="ARBA" id="ARBA00043679"/>
    </source>
</evidence>
<dbReference type="Pfam" id="PF00202">
    <property type="entry name" value="Aminotran_3"/>
    <property type="match status" value="1"/>
</dbReference>
<evidence type="ECO:0000256" key="13">
    <source>
        <dbReference type="ARBA" id="ARBA00041845"/>
    </source>
</evidence>
<evidence type="ECO:0000256" key="34">
    <source>
        <dbReference type="ARBA" id="ARBA00048916"/>
    </source>
</evidence>
<comment type="catalytic activity">
    <reaction evidence="20">
        <text>2-oxobutanoate + L-alanine = (2S)-2-aminobutanoate + pyruvate</text>
        <dbReference type="Rhea" id="RHEA:77355"/>
        <dbReference type="ChEBI" id="CHEBI:15361"/>
        <dbReference type="ChEBI" id="CHEBI:16763"/>
        <dbReference type="ChEBI" id="CHEBI:57972"/>
        <dbReference type="ChEBI" id="CHEBI:74359"/>
        <dbReference type="EC" id="2.6.1.44"/>
    </reaction>
</comment>
<evidence type="ECO:0000256" key="20">
    <source>
        <dbReference type="ARBA" id="ARBA00043751"/>
    </source>
</evidence>
<evidence type="ECO:0000256" key="7">
    <source>
        <dbReference type="ARBA" id="ARBA00022679"/>
    </source>
</evidence>
<evidence type="ECO:0000256" key="27">
    <source>
        <dbReference type="ARBA" id="ARBA00044257"/>
    </source>
</evidence>
<evidence type="ECO:0000256" key="6">
    <source>
        <dbReference type="ARBA" id="ARBA00022576"/>
    </source>
</evidence>
<dbReference type="CTD" id="64902"/>
<keyword evidence="8" id="KW-0663">Pyridoxal phosphate</keyword>
<evidence type="ECO:0000256" key="1">
    <source>
        <dbReference type="ARBA" id="ARBA00001933"/>
    </source>
</evidence>
<evidence type="ECO:0000256" key="5">
    <source>
        <dbReference type="ARBA" id="ARBA00013049"/>
    </source>
</evidence>
<evidence type="ECO:0000256" key="19">
    <source>
        <dbReference type="ARBA" id="ARBA00043749"/>
    </source>
</evidence>
<evidence type="ECO:0000256" key="35">
    <source>
        <dbReference type="ARBA" id="ARBA00049480"/>
    </source>
</evidence>
<evidence type="ECO:0000313" key="37">
    <source>
        <dbReference type="Proteomes" id="UP000504617"/>
    </source>
</evidence>
<dbReference type="Proteomes" id="UP000504617">
    <property type="component" value="Unplaced"/>
</dbReference>
<dbReference type="RefSeq" id="XP_013916003.1">
    <property type="nucleotide sequence ID" value="XM_014060528.1"/>
</dbReference>
<dbReference type="EC" id="2.6.1.18" evidence="26"/>
<evidence type="ECO:0000256" key="29">
    <source>
        <dbReference type="ARBA" id="ARBA00047892"/>
    </source>
</evidence>
<comment type="catalytic activity">
    <reaction evidence="25">
        <text>2-oxopentanoate + N(omega),N(omega)-dimethyl-L-arginine = 5-(3,3-dimethylguanidino)-2-oxopentanoate + L-2-aminopentanoate</text>
        <dbReference type="Rhea" id="RHEA:77359"/>
        <dbReference type="ChEBI" id="CHEBI:28644"/>
        <dbReference type="ChEBI" id="CHEBI:58326"/>
        <dbReference type="ChEBI" id="CHEBI:58441"/>
        <dbReference type="ChEBI" id="CHEBI:197301"/>
    </reaction>
</comment>
<evidence type="ECO:0000256" key="10">
    <source>
        <dbReference type="ARBA" id="ARBA00039130"/>
    </source>
</evidence>
<comment type="catalytic activity">
    <reaction evidence="33">
        <text>N(omega)-methyl-L-arginine + glyoxylate = 5-(3-methylguanidino)-2-oxopentanoate + glycine</text>
        <dbReference type="Rhea" id="RHEA:77323"/>
        <dbReference type="ChEBI" id="CHEBI:36655"/>
        <dbReference type="ChEBI" id="CHEBI:57305"/>
        <dbReference type="ChEBI" id="CHEBI:114953"/>
        <dbReference type="ChEBI" id="CHEBI:197314"/>
    </reaction>
</comment>
<keyword evidence="37" id="KW-1185">Reference proteome</keyword>
<organism evidence="37 38">
    <name type="scientific">Thamnophis sirtalis</name>
    <dbReference type="NCBI Taxonomy" id="35019"/>
    <lineage>
        <taxon>Eukaryota</taxon>
        <taxon>Metazoa</taxon>
        <taxon>Chordata</taxon>
        <taxon>Craniata</taxon>
        <taxon>Vertebrata</taxon>
        <taxon>Euteleostomi</taxon>
        <taxon>Lepidosauria</taxon>
        <taxon>Squamata</taxon>
        <taxon>Bifurcata</taxon>
        <taxon>Unidentata</taxon>
        <taxon>Episquamata</taxon>
        <taxon>Toxicofera</taxon>
        <taxon>Serpentes</taxon>
        <taxon>Colubroidea</taxon>
        <taxon>Colubridae</taxon>
        <taxon>Natricinae</taxon>
        <taxon>Thamnophis</taxon>
    </lineage>
</organism>
<dbReference type="SUPFAM" id="SSF53383">
    <property type="entry name" value="PLP-dependent transferases"/>
    <property type="match status" value="1"/>
</dbReference>
<comment type="catalytic activity">
    <reaction evidence="30">
        <text>L-ornithine + glyoxylate = 5-amino-2-oxopentanoate + glycine</text>
        <dbReference type="Rhea" id="RHEA:77331"/>
        <dbReference type="ChEBI" id="CHEBI:36655"/>
        <dbReference type="ChEBI" id="CHEBI:46911"/>
        <dbReference type="ChEBI" id="CHEBI:57305"/>
        <dbReference type="ChEBI" id="CHEBI:58802"/>
    </reaction>
</comment>
<evidence type="ECO:0000256" key="16">
    <source>
        <dbReference type="ARBA" id="ARBA00043669"/>
    </source>
</evidence>
<dbReference type="GeneID" id="106544287"/>
<reference evidence="38" key="1">
    <citation type="submission" date="2025-08" db="UniProtKB">
        <authorList>
            <consortium name="RefSeq"/>
        </authorList>
    </citation>
    <scope>IDENTIFICATION</scope>
</reference>
<gene>
    <name evidence="38" type="primary">AGXT2</name>
</gene>
<evidence type="ECO:0000256" key="32">
    <source>
        <dbReference type="ARBA" id="ARBA00048560"/>
    </source>
</evidence>
<evidence type="ECO:0000256" key="36">
    <source>
        <dbReference type="ARBA" id="ARBA00058068"/>
    </source>
</evidence>
<comment type="catalytic activity">
    <reaction evidence="32">
        <text>N(omega),N(omega)-dimethyl-L-arginine + 2-oxobutanoate = 5-(3,3-dimethylguanidino)-2-oxopentanoate + (2S)-2-aminobutanoate</text>
        <dbReference type="Rhea" id="RHEA:77351"/>
        <dbReference type="ChEBI" id="CHEBI:16763"/>
        <dbReference type="ChEBI" id="CHEBI:58326"/>
        <dbReference type="ChEBI" id="CHEBI:74359"/>
        <dbReference type="ChEBI" id="CHEBI:197301"/>
    </reaction>
</comment>
<dbReference type="Gene3D" id="3.40.640.10">
    <property type="entry name" value="Type I PLP-dependent aspartate aminotransferase-like (Major domain)"/>
    <property type="match status" value="1"/>
</dbReference>
<comment type="catalytic activity">
    <reaction evidence="24">
        <text>3-oxopropanoate + L-alanine = beta-alanine + pyruvate</text>
        <dbReference type="Rhea" id="RHEA:14077"/>
        <dbReference type="ChEBI" id="CHEBI:15361"/>
        <dbReference type="ChEBI" id="CHEBI:33190"/>
        <dbReference type="ChEBI" id="CHEBI:57966"/>
        <dbReference type="ChEBI" id="CHEBI:57972"/>
        <dbReference type="EC" id="2.6.1.18"/>
    </reaction>
    <physiologicalReaction direction="right-to-left" evidence="24">
        <dbReference type="Rhea" id="RHEA:14079"/>
    </physiologicalReaction>
</comment>
<comment type="function">
    <text evidence="36">Multifunctional aminotransferase with a broad substrate specificity. Catalyzes the conversion of glyoxylate to glycine using alanine as the amino donor. Catalyzes metabolism of not L- but the D-isomer of D-beta-aminoisobutyric acid to generate 2-methyl-3-oxopropanoate and alanine. Catalyzes the transfer of the amino group from beta-alanine to pyruvate to yield L-alanine and 3-oxopropanoate. Can metabolize NG-monomethyl-L-arginine (NMMA), asymmetric NG,NG-dimethyl-L-arginine (ADMA) and symmetric NG,N'G-dimethyl-L-arginine (SDMA). ADMA is a potent inhibitor of nitric-oxide (NO) synthase, and this activity provides mechanism through which the kidney regulates blood pressure.</text>
</comment>
<evidence type="ECO:0000313" key="38">
    <source>
        <dbReference type="RefSeq" id="XP_013916003.1"/>
    </source>
</evidence>
<evidence type="ECO:0000256" key="28">
    <source>
        <dbReference type="ARBA" id="ARBA00044258"/>
    </source>
</evidence>
<evidence type="ECO:0000256" key="15">
    <source>
        <dbReference type="ARBA" id="ARBA00042669"/>
    </source>
</evidence>
<evidence type="ECO:0000256" key="24">
    <source>
        <dbReference type="ARBA" id="ARBA00043825"/>
    </source>
</evidence>
<comment type="catalytic activity">
    <reaction evidence="16">
        <text>N(omega),N(omega)-dimethyl-L-arginine + pyruvate = 5-(3,3-dimethylguanidino)-2-oxopentanoate + L-alanine</text>
        <dbReference type="Rhea" id="RHEA:77303"/>
        <dbReference type="ChEBI" id="CHEBI:15361"/>
        <dbReference type="ChEBI" id="CHEBI:57972"/>
        <dbReference type="ChEBI" id="CHEBI:58326"/>
        <dbReference type="ChEBI" id="CHEBI:197301"/>
    </reaction>
</comment>
<dbReference type="InterPro" id="IPR015424">
    <property type="entry name" value="PyrdxlP-dep_Trfase"/>
</dbReference>
<dbReference type="AlphaFoldDB" id="A0A6I9XZG3"/>
<dbReference type="OrthoDB" id="10261433at2759"/>
<comment type="catalytic activity">
    <reaction evidence="35">
        <text>N(omega),N('omega)-dimethyl-L-arginine + glyoxylate = 5-(3,3'-dimethylguanidino)-2-oxopentanoate + glycine</text>
        <dbReference type="Rhea" id="RHEA:77315"/>
        <dbReference type="ChEBI" id="CHEBI:36655"/>
        <dbReference type="ChEBI" id="CHEBI:57305"/>
        <dbReference type="ChEBI" id="CHEBI:197308"/>
        <dbReference type="ChEBI" id="CHEBI:197310"/>
    </reaction>
</comment>
<dbReference type="GO" id="GO:0009436">
    <property type="term" value="P:glyoxylate catabolic process"/>
    <property type="evidence" value="ECO:0007669"/>
    <property type="project" value="TreeGrafter"/>
</dbReference>
<evidence type="ECO:0000256" key="31">
    <source>
        <dbReference type="ARBA" id="ARBA00048500"/>
    </source>
</evidence>
<sequence length="246" mass="27568">MVGSARLPLARLPRFLAWKRAGTARALPGREVHQYQELKNSSCLQPKMPPCAFVPEKYDSYPYEQMLKIRQENVFPSLYTCYKRPLLIHQGYMQWLFDFEGRRYLDLFGGIVTVSVGHCHPKVTAAAQKQLGRLGHTSNIYLHPGIQEYAKKLTSLLPGSLKVAYLTNSGTEANDLAMLIARIFTRNTDVICLRGGYHGGSTYVMGITAIGRYKHSVANGANCHSVSILLCFLGGRRVFGTCWTYS</sequence>
<evidence type="ECO:0000256" key="4">
    <source>
        <dbReference type="ARBA" id="ARBA00011881"/>
    </source>
</evidence>
<dbReference type="GO" id="GO:0005739">
    <property type="term" value="C:mitochondrion"/>
    <property type="evidence" value="ECO:0007669"/>
    <property type="project" value="UniProtKB-SubCell"/>
</dbReference>
<evidence type="ECO:0000256" key="22">
    <source>
        <dbReference type="ARBA" id="ARBA00043777"/>
    </source>
</evidence>
<name>A0A6I9XZG3_9SAUR</name>
<dbReference type="GO" id="GO:0008453">
    <property type="term" value="F:alanine-glyoxylate transaminase activity"/>
    <property type="evidence" value="ECO:0007669"/>
    <property type="project" value="UniProtKB-EC"/>
</dbReference>
<evidence type="ECO:0000256" key="21">
    <source>
        <dbReference type="ARBA" id="ARBA00043758"/>
    </source>
</evidence>
<evidence type="ECO:0000256" key="18">
    <source>
        <dbReference type="ARBA" id="ARBA00043726"/>
    </source>
</evidence>
<dbReference type="KEGG" id="tsr:106544287"/>
<comment type="subcellular location">
    <subcellularLocation>
        <location evidence="2">Mitochondrion</location>
    </subcellularLocation>
</comment>
<dbReference type="Gene3D" id="3.90.1150.10">
    <property type="entry name" value="Aspartate Aminotransferase, domain 1"/>
    <property type="match status" value="1"/>
</dbReference>
<dbReference type="GO" id="GO:0019481">
    <property type="term" value="P:L-alanine catabolic process, by transamination"/>
    <property type="evidence" value="ECO:0007669"/>
    <property type="project" value="TreeGrafter"/>
</dbReference>